<evidence type="ECO:0000313" key="3">
    <source>
        <dbReference type="Proteomes" id="UP000619534"/>
    </source>
</evidence>
<organism evidence="2 3">
    <name type="scientific">Thalassobacillus devorans</name>
    <dbReference type="NCBI Taxonomy" id="279813"/>
    <lineage>
        <taxon>Bacteria</taxon>
        <taxon>Bacillati</taxon>
        <taxon>Bacillota</taxon>
        <taxon>Bacilli</taxon>
        <taxon>Bacillales</taxon>
        <taxon>Bacillaceae</taxon>
        <taxon>Thalassobacillus</taxon>
    </lineage>
</organism>
<evidence type="ECO:0008006" key="4">
    <source>
        <dbReference type="Google" id="ProtNLM"/>
    </source>
</evidence>
<reference evidence="3" key="1">
    <citation type="journal article" date="2019" name="Int. J. Syst. Evol. Microbiol.">
        <title>The Global Catalogue of Microorganisms (GCM) 10K type strain sequencing project: providing services to taxonomists for standard genome sequencing and annotation.</title>
        <authorList>
            <consortium name="The Broad Institute Genomics Platform"/>
            <consortium name="The Broad Institute Genome Sequencing Center for Infectious Disease"/>
            <person name="Wu L."/>
            <person name="Ma J."/>
        </authorList>
    </citation>
    <scope>NUCLEOTIDE SEQUENCE [LARGE SCALE GENOMIC DNA]</scope>
    <source>
        <strain evidence="3">CCM 7282</strain>
    </source>
</reference>
<proteinExistence type="predicted"/>
<dbReference type="InterPro" id="IPR025549">
    <property type="entry name" value="YjzC"/>
</dbReference>
<keyword evidence="3" id="KW-1185">Reference proteome</keyword>
<dbReference type="Proteomes" id="UP000619534">
    <property type="component" value="Unassembled WGS sequence"/>
</dbReference>
<sequence>MANNKHKTGEKAPEGGTYKVESLVNGGDASKDDTSIKLEKGEQFPPSTETGEAAYWTKTS</sequence>
<feature type="compositionally biased region" description="Basic and acidic residues" evidence="1">
    <location>
        <begin position="29"/>
        <end position="42"/>
    </location>
</feature>
<accession>A0ABQ1PEM8</accession>
<dbReference type="RefSeq" id="WP_062443282.1">
    <property type="nucleotide sequence ID" value="NZ_BMCJ01000005.1"/>
</dbReference>
<gene>
    <name evidence="2" type="ORF">GCM10007216_28080</name>
</gene>
<name>A0ABQ1PEM8_9BACI</name>
<evidence type="ECO:0000256" key="1">
    <source>
        <dbReference type="SAM" id="MobiDB-lite"/>
    </source>
</evidence>
<dbReference type="Pfam" id="PF14168">
    <property type="entry name" value="YjzC"/>
    <property type="match status" value="1"/>
</dbReference>
<dbReference type="EMBL" id="BMCJ01000005">
    <property type="protein sequence ID" value="GGC95725.1"/>
    <property type="molecule type" value="Genomic_DNA"/>
</dbReference>
<evidence type="ECO:0000313" key="2">
    <source>
        <dbReference type="EMBL" id="GGC95725.1"/>
    </source>
</evidence>
<comment type="caution">
    <text evidence="2">The sequence shown here is derived from an EMBL/GenBank/DDBJ whole genome shotgun (WGS) entry which is preliminary data.</text>
</comment>
<feature type="region of interest" description="Disordered" evidence="1">
    <location>
        <begin position="1"/>
        <end position="60"/>
    </location>
</feature>
<protein>
    <recommendedName>
        <fullName evidence="4">YjzC-like protein</fullName>
    </recommendedName>
</protein>